<dbReference type="PANTHER" id="PTHR43331:SF1">
    <property type="entry name" value="HOMOSERINE DEHYDROGENASE"/>
    <property type="match status" value="1"/>
</dbReference>
<dbReference type="InterPro" id="IPR005106">
    <property type="entry name" value="Asp/hSer_DH_NAD-bd"/>
</dbReference>
<comment type="pathway">
    <text evidence="1 12">Amino-acid biosynthesis; L-threonine biosynthesis; L-threonine from L-aspartate: step 3/5.</text>
</comment>
<protein>
    <recommendedName>
        <fullName evidence="5 12">Homoserine dehydrogenase</fullName>
        <ecNumber evidence="4 12">1.1.1.3</ecNumber>
    </recommendedName>
</protein>
<sequence>MSRVGYRGEGHPLRVLFVGFGNVGRTAGEILQDPKRYPGVADLDLATVGLITRTRGCLANPSGVDLPRALEELKTRGRFAPDHPDRTDLDGLTAARTLDYHVLVEISPLNVAARGEPAISHVRAALSRGRHAVTANKGPVAWAHEELCALAEEKGAAFLKETTVMDGVPVFNLAERCMQGCRVLEIEGILNSTSNWVLAGLEEGLSLEAAVRVAQEAGIAEADPSHDLEGWDGAVKVSALANGLMGGELTPDQVERVGMSHLTPETVASARTRGRRFKMLCRAWRDEEGVLKGRSALEELPLDHFYASVSGAGAALTLRTDLLHTIRVVEEGGTSLVPTAYGVLSDLLALRDRMNF</sequence>
<evidence type="ECO:0000256" key="8">
    <source>
        <dbReference type="ARBA" id="ARBA00023002"/>
    </source>
</evidence>
<evidence type="ECO:0000256" key="2">
    <source>
        <dbReference type="ARBA" id="ARBA00005062"/>
    </source>
</evidence>
<organism evidence="16 17">
    <name type="scientific">Aminomonas paucivorans DSM 12260</name>
    <dbReference type="NCBI Taxonomy" id="584708"/>
    <lineage>
        <taxon>Bacteria</taxon>
        <taxon>Thermotogati</taxon>
        <taxon>Synergistota</taxon>
        <taxon>Synergistia</taxon>
        <taxon>Synergistales</taxon>
        <taxon>Synergistaceae</taxon>
        <taxon>Aminomonas</taxon>
    </lineage>
</organism>
<dbReference type="PANTHER" id="PTHR43331">
    <property type="entry name" value="HOMOSERINE DEHYDROGENASE"/>
    <property type="match status" value="1"/>
</dbReference>
<evidence type="ECO:0000256" key="11">
    <source>
        <dbReference type="PIRSR" id="PIRSR036497-2"/>
    </source>
</evidence>
<evidence type="ECO:0000256" key="3">
    <source>
        <dbReference type="ARBA" id="ARBA00006753"/>
    </source>
</evidence>
<dbReference type="PIRSF" id="PIRSF036497">
    <property type="entry name" value="HDH_short"/>
    <property type="match status" value="1"/>
</dbReference>
<dbReference type="InterPro" id="IPR001342">
    <property type="entry name" value="HDH_cat"/>
</dbReference>
<evidence type="ECO:0000256" key="12">
    <source>
        <dbReference type="RuleBase" id="RU000579"/>
    </source>
</evidence>
<evidence type="ECO:0000256" key="4">
    <source>
        <dbReference type="ARBA" id="ARBA00013213"/>
    </source>
</evidence>
<dbReference type="Gene3D" id="3.30.360.10">
    <property type="entry name" value="Dihydrodipicolinate Reductase, domain 2"/>
    <property type="match status" value="1"/>
</dbReference>
<dbReference type="SUPFAM" id="SSF51735">
    <property type="entry name" value="NAD(P)-binding Rossmann-fold domains"/>
    <property type="match status" value="1"/>
</dbReference>
<comment type="similarity">
    <text evidence="3 13">Belongs to the homoserine dehydrogenase family.</text>
</comment>
<feature type="domain" description="Homoserine dehydrogenase catalytic" evidence="14">
    <location>
        <begin position="169"/>
        <end position="348"/>
    </location>
</feature>
<evidence type="ECO:0000256" key="10">
    <source>
        <dbReference type="PIRSR" id="PIRSR036497-1"/>
    </source>
</evidence>
<feature type="domain" description="Aspartate/homoserine dehydrogenase NAD-binding" evidence="15">
    <location>
        <begin position="19"/>
        <end position="158"/>
    </location>
</feature>
<dbReference type="InterPro" id="IPR019811">
    <property type="entry name" value="HDH_CS"/>
</dbReference>
<name>E3CZV1_9BACT</name>
<dbReference type="Proteomes" id="UP000005096">
    <property type="component" value="Chromosome"/>
</dbReference>
<gene>
    <name evidence="16" type="ORF">Apau_0449</name>
</gene>
<comment type="catalytic activity">
    <reaction evidence="12">
        <text>L-homoserine + NADP(+) = L-aspartate 4-semialdehyde + NADPH + H(+)</text>
        <dbReference type="Rhea" id="RHEA:15761"/>
        <dbReference type="ChEBI" id="CHEBI:15378"/>
        <dbReference type="ChEBI" id="CHEBI:57476"/>
        <dbReference type="ChEBI" id="CHEBI:57783"/>
        <dbReference type="ChEBI" id="CHEBI:58349"/>
        <dbReference type="ChEBI" id="CHEBI:537519"/>
        <dbReference type="EC" id="1.1.1.3"/>
    </reaction>
</comment>
<dbReference type="STRING" id="584708.Apau_0449"/>
<keyword evidence="11 12" id="KW-0521">NADP</keyword>
<dbReference type="PROSITE" id="PS01042">
    <property type="entry name" value="HOMOSER_DHGENASE"/>
    <property type="match status" value="1"/>
</dbReference>
<dbReference type="UniPathway" id="UPA00050">
    <property type="reaction ID" value="UER00063"/>
</dbReference>
<evidence type="ECO:0000256" key="9">
    <source>
        <dbReference type="ARBA" id="ARBA00023167"/>
    </source>
</evidence>
<dbReference type="GO" id="GO:0009088">
    <property type="term" value="P:threonine biosynthetic process"/>
    <property type="evidence" value="ECO:0007669"/>
    <property type="project" value="UniProtKB-UniPathway"/>
</dbReference>
<dbReference type="PaxDb" id="584708-Apau_0449"/>
<dbReference type="HOGENOM" id="CLU_009116_1_2_0"/>
<dbReference type="eggNOG" id="COG0460">
    <property type="taxonomic scope" value="Bacteria"/>
</dbReference>
<dbReference type="UniPathway" id="UPA00051">
    <property type="reaction ID" value="UER00465"/>
</dbReference>
<comment type="pathway">
    <text evidence="2 12">Amino-acid biosynthesis; L-methionine biosynthesis via de novo pathway; L-homoserine from L-aspartate: step 3/3.</text>
</comment>
<evidence type="ECO:0000313" key="17">
    <source>
        <dbReference type="Proteomes" id="UP000005096"/>
    </source>
</evidence>
<dbReference type="Pfam" id="PF03447">
    <property type="entry name" value="NAD_binding_3"/>
    <property type="match status" value="1"/>
</dbReference>
<keyword evidence="17" id="KW-1185">Reference proteome</keyword>
<evidence type="ECO:0000256" key="1">
    <source>
        <dbReference type="ARBA" id="ARBA00005056"/>
    </source>
</evidence>
<evidence type="ECO:0000259" key="15">
    <source>
        <dbReference type="Pfam" id="PF03447"/>
    </source>
</evidence>
<dbReference type="Gene3D" id="3.40.50.720">
    <property type="entry name" value="NAD(P)-binding Rossmann-like Domain"/>
    <property type="match status" value="1"/>
</dbReference>
<evidence type="ECO:0000256" key="5">
    <source>
        <dbReference type="ARBA" id="ARBA00013376"/>
    </source>
</evidence>
<dbReference type="Pfam" id="PF00742">
    <property type="entry name" value="Homoserine_dh"/>
    <property type="match status" value="1"/>
</dbReference>
<keyword evidence="9 12" id="KW-0486">Methionine biosynthesis</keyword>
<evidence type="ECO:0000256" key="7">
    <source>
        <dbReference type="ARBA" id="ARBA00022697"/>
    </source>
</evidence>
<feature type="binding site" evidence="11">
    <location>
        <position position="137"/>
    </location>
    <ligand>
        <name>NADPH</name>
        <dbReference type="ChEBI" id="CHEBI:57783"/>
    </ligand>
</feature>
<accession>E3CZV1</accession>
<dbReference type="GO" id="GO:0050661">
    <property type="term" value="F:NADP binding"/>
    <property type="evidence" value="ECO:0007669"/>
    <property type="project" value="InterPro"/>
</dbReference>
<keyword evidence="6 12" id="KW-0028">Amino-acid biosynthesis</keyword>
<keyword evidence="8 12" id="KW-0560">Oxidoreductase</keyword>
<reference evidence="16 17" key="1">
    <citation type="journal article" date="2010" name="Stand. Genomic Sci.">
        <title>Non-contiguous finished genome sequence of Aminomonas paucivorans type strain (GLU-3).</title>
        <authorList>
            <person name="Pitluck S."/>
            <person name="Yasawong M."/>
            <person name="Held B."/>
            <person name="Lapidus A."/>
            <person name="Nolan M."/>
            <person name="Copeland A."/>
            <person name="Lucas S."/>
            <person name="Del Rio T.G."/>
            <person name="Tice H."/>
            <person name="Cheng J.F."/>
            <person name="Chertkov O."/>
            <person name="Goodwin L."/>
            <person name="Tapia R."/>
            <person name="Han C."/>
            <person name="Liolios K."/>
            <person name="Ivanova N."/>
            <person name="Mavromatis K."/>
            <person name="Ovchinnikova G."/>
            <person name="Pati A."/>
            <person name="Chen A."/>
            <person name="Palaniappan K."/>
            <person name="Land M."/>
            <person name="Hauser L."/>
            <person name="Chang Y.J."/>
            <person name="Jeffries C.D."/>
            <person name="Pukall R."/>
            <person name="Spring S."/>
            <person name="Rohde M."/>
            <person name="Sikorski J."/>
            <person name="Goker M."/>
            <person name="Woyke T."/>
            <person name="Bristow J."/>
            <person name="Eisen J.A."/>
            <person name="Markowitz V."/>
            <person name="Hugenholtz P."/>
            <person name="Kyrpides N.C."/>
            <person name="Klenk H.P."/>
        </authorList>
    </citation>
    <scope>NUCLEOTIDE SEQUENCE [LARGE SCALE GENOMIC DNA]</scope>
    <source>
        <strain evidence="16 17">DSM 12260</strain>
    </source>
</reference>
<evidence type="ECO:0000256" key="6">
    <source>
        <dbReference type="ARBA" id="ARBA00022605"/>
    </source>
</evidence>
<dbReference type="SUPFAM" id="SSF55347">
    <property type="entry name" value="Glyceraldehyde-3-phosphate dehydrogenase-like, C-terminal domain"/>
    <property type="match status" value="1"/>
</dbReference>
<evidence type="ECO:0000256" key="13">
    <source>
        <dbReference type="RuleBase" id="RU004171"/>
    </source>
</evidence>
<dbReference type="GO" id="GO:0004412">
    <property type="term" value="F:homoserine dehydrogenase activity"/>
    <property type="evidence" value="ECO:0007669"/>
    <property type="project" value="UniProtKB-EC"/>
</dbReference>
<dbReference type="AlphaFoldDB" id="E3CZV1"/>
<feature type="active site" description="Proton donor" evidence="10">
    <location>
        <position position="236"/>
    </location>
</feature>
<keyword evidence="7 12" id="KW-0791">Threonine biosynthesis</keyword>
<dbReference type="InterPro" id="IPR036291">
    <property type="entry name" value="NAD(P)-bd_dom_sf"/>
</dbReference>
<evidence type="ECO:0000313" key="16">
    <source>
        <dbReference type="EMBL" id="EFQ22883.1"/>
    </source>
</evidence>
<evidence type="ECO:0000259" key="14">
    <source>
        <dbReference type="Pfam" id="PF00742"/>
    </source>
</evidence>
<dbReference type="RefSeq" id="WP_006300036.1">
    <property type="nucleotide sequence ID" value="NZ_CM001022.1"/>
</dbReference>
<dbReference type="InterPro" id="IPR022697">
    <property type="entry name" value="HDH_short"/>
</dbReference>
<dbReference type="EC" id="1.1.1.3" evidence="4 12"/>
<feature type="binding site" evidence="11">
    <location>
        <begin position="19"/>
        <end position="24"/>
    </location>
    <ligand>
        <name>NADP(+)</name>
        <dbReference type="ChEBI" id="CHEBI:58349"/>
    </ligand>
</feature>
<proteinExistence type="inferred from homology"/>
<dbReference type="GO" id="GO:0009086">
    <property type="term" value="P:methionine biosynthetic process"/>
    <property type="evidence" value="ECO:0007669"/>
    <property type="project" value="UniProtKB-KW"/>
</dbReference>
<dbReference type="EMBL" id="CM001022">
    <property type="protein sequence ID" value="EFQ22883.1"/>
    <property type="molecule type" value="Genomic_DNA"/>
</dbReference>
<feature type="binding site" evidence="11">
    <location>
        <position position="221"/>
    </location>
    <ligand>
        <name>L-homoserine</name>
        <dbReference type="ChEBI" id="CHEBI:57476"/>
    </ligand>
</feature>